<gene>
    <name evidence="1" type="ORF">EW026_g5442</name>
</gene>
<proteinExistence type="predicted"/>
<evidence type="ECO:0000313" key="2">
    <source>
        <dbReference type="Proteomes" id="UP000309038"/>
    </source>
</evidence>
<dbReference type="EMBL" id="SGPJ01000240">
    <property type="protein sequence ID" value="THG96377.1"/>
    <property type="molecule type" value="Genomic_DNA"/>
</dbReference>
<reference evidence="1 2" key="1">
    <citation type="submission" date="2019-02" db="EMBL/GenBank/DDBJ databases">
        <title>Genome sequencing of the rare red list fungi Phlebia centrifuga.</title>
        <authorList>
            <person name="Buettner E."/>
            <person name="Kellner H."/>
        </authorList>
    </citation>
    <scope>NUCLEOTIDE SEQUENCE [LARGE SCALE GENOMIC DNA]</scope>
    <source>
        <strain evidence="1 2">DSM 108282</strain>
    </source>
</reference>
<dbReference type="Proteomes" id="UP000309038">
    <property type="component" value="Unassembled WGS sequence"/>
</dbReference>
<accession>A0A4S4KFU8</accession>
<dbReference type="AlphaFoldDB" id="A0A4S4KFU8"/>
<sequence>IHDGLNDWTMGTFTIPNDFEVGKAEAEYLKVIDFLAEIKAKSPKMYHRIMHQVYVNVCELRGSNVNPDHKKSVAGAIAQLEFDD</sequence>
<evidence type="ECO:0000313" key="1">
    <source>
        <dbReference type="EMBL" id="THG96377.1"/>
    </source>
</evidence>
<organism evidence="1 2">
    <name type="scientific">Hermanssonia centrifuga</name>
    <dbReference type="NCBI Taxonomy" id="98765"/>
    <lineage>
        <taxon>Eukaryota</taxon>
        <taxon>Fungi</taxon>
        <taxon>Dikarya</taxon>
        <taxon>Basidiomycota</taxon>
        <taxon>Agaricomycotina</taxon>
        <taxon>Agaricomycetes</taxon>
        <taxon>Polyporales</taxon>
        <taxon>Meruliaceae</taxon>
        <taxon>Hermanssonia</taxon>
    </lineage>
</organism>
<feature type="non-terminal residue" evidence="1">
    <location>
        <position position="1"/>
    </location>
</feature>
<protein>
    <submittedName>
        <fullName evidence="1">Uncharacterized protein</fullName>
    </submittedName>
</protein>
<keyword evidence="2" id="KW-1185">Reference proteome</keyword>
<comment type="caution">
    <text evidence="1">The sequence shown here is derived from an EMBL/GenBank/DDBJ whole genome shotgun (WGS) entry which is preliminary data.</text>
</comment>
<name>A0A4S4KFU8_9APHY</name>